<accession>A0ABV4BQT2</accession>
<keyword evidence="4" id="KW-1185">Reference proteome</keyword>
<dbReference type="PANTHER" id="PTHR43674:SF2">
    <property type="entry name" value="BETA-UREIDOPROPIONASE"/>
    <property type="match status" value="1"/>
</dbReference>
<dbReference type="EMBL" id="JBGEWD010000011">
    <property type="protein sequence ID" value="MEY8000873.1"/>
    <property type="molecule type" value="Genomic_DNA"/>
</dbReference>
<evidence type="ECO:0000313" key="4">
    <source>
        <dbReference type="Proteomes" id="UP001564657"/>
    </source>
</evidence>
<dbReference type="Gene3D" id="3.60.110.10">
    <property type="entry name" value="Carbon-nitrogen hydrolase"/>
    <property type="match status" value="1"/>
</dbReference>
<proteinExistence type="predicted"/>
<comment type="caution">
    <text evidence="3">The sequence shown here is derived from an EMBL/GenBank/DDBJ whole genome shotgun (WGS) entry which is preliminary data.</text>
</comment>
<dbReference type="SUPFAM" id="SSF56317">
    <property type="entry name" value="Carbon-nitrogen hydrolase"/>
    <property type="match status" value="1"/>
</dbReference>
<feature type="domain" description="CN hydrolase" evidence="2">
    <location>
        <begin position="1"/>
        <end position="243"/>
    </location>
</feature>
<reference evidence="3 4" key="1">
    <citation type="submission" date="2024-08" db="EMBL/GenBank/DDBJ databases">
        <title>Clostridium lapicellarii sp. nov., and Clostridium renhuaiense sp. nov., two species isolated from the mud in a fermentation cellar used for producing sauce-flavour Chinese liquors.</title>
        <authorList>
            <person name="Yang F."/>
            <person name="Wang H."/>
            <person name="Chen L.Q."/>
            <person name="Zhou N."/>
            <person name="Lu J.J."/>
            <person name="Pu X.X."/>
            <person name="Wan B."/>
            <person name="Wang L."/>
            <person name="Liu S.J."/>
        </authorList>
    </citation>
    <scope>NUCLEOTIDE SEQUENCE [LARGE SCALE GENOMIC DNA]</scope>
    <source>
        <strain evidence="3 4">MT-5</strain>
    </source>
</reference>
<organism evidence="3 4">
    <name type="scientific">Clostridium moutaii</name>
    <dbReference type="NCBI Taxonomy" id="3240932"/>
    <lineage>
        <taxon>Bacteria</taxon>
        <taxon>Bacillati</taxon>
        <taxon>Bacillota</taxon>
        <taxon>Clostridia</taxon>
        <taxon>Eubacteriales</taxon>
        <taxon>Clostridiaceae</taxon>
        <taxon>Clostridium</taxon>
    </lineage>
</organism>
<dbReference type="Pfam" id="PF00795">
    <property type="entry name" value="CN_hydrolase"/>
    <property type="match status" value="1"/>
</dbReference>
<dbReference type="InterPro" id="IPR036526">
    <property type="entry name" value="C-N_Hydrolase_sf"/>
</dbReference>
<keyword evidence="1 3" id="KW-0378">Hydrolase</keyword>
<dbReference type="CDD" id="cd07197">
    <property type="entry name" value="nitrilase"/>
    <property type="match status" value="1"/>
</dbReference>
<name>A0ABV4BQT2_9CLOT</name>
<dbReference type="InterPro" id="IPR003010">
    <property type="entry name" value="C-N_Hydrolase"/>
</dbReference>
<protein>
    <submittedName>
        <fullName evidence="3">Carbon-nitrogen hydrolase family protein</fullName>
    </submittedName>
</protein>
<evidence type="ECO:0000313" key="3">
    <source>
        <dbReference type="EMBL" id="MEY8000873.1"/>
    </source>
</evidence>
<sequence length="265" mass="30627">MRIALAQMEMENIIEQNLKKSLRAIELAASNKADLVFFPELQLYPFFPQYQNRNGQQYLLTIHHEYIQQIASKCKAQNIMASPNVYLQENGMNYDASLFVNGKGELQGISKMVHVMQSQCFYEQDYYTPSDDGFKVYDTYFGKIGIVICFDRHLPESIRTCVARGADLILIPTANIEGEPLELFEWEIRVQAMQSSVYIAMCNRVGQEGNMNFIGQSLVVDPNGDVIEKANEREQILYADVELKNSLTIRNEKPYFRLRRLNMYE</sequence>
<dbReference type="RefSeq" id="WP_369704766.1">
    <property type="nucleotide sequence ID" value="NZ_JBGEWD010000011.1"/>
</dbReference>
<evidence type="ECO:0000256" key="1">
    <source>
        <dbReference type="ARBA" id="ARBA00022801"/>
    </source>
</evidence>
<dbReference type="Proteomes" id="UP001564657">
    <property type="component" value="Unassembled WGS sequence"/>
</dbReference>
<dbReference type="GO" id="GO:0016787">
    <property type="term" value="F:hydrolase activity"/>
    <property type="evidence" value="ECO:0007669"/>
    <property type="project" value="UniProtKB-KW"/>
</dbReference>
<evidence type="ECO:0000259" key="2">
    <source>
        <dbReference type="PROSITE" id="PS50263"/>
    </source>
</evidence>
<dbReference type="InterPro" id="IPR050345">
    <property type="entry name" value="Aliph_Amidase/BUP"/>
</dbReference>
<dbReference type="PANTHER" id="PTHR43674">
    <property type="entry name" value="NITRILASE C965.09-RELATED"/>
    <property type="match status" value="1"/>
</dbReference>
<dbReference type="PROSITE" id="PS50263">
    <property type="entry name" value="CN_HYDROLASE"/>
    <property type="match status" value="1"/>
</dbReference>
<gene>
    <name evidence="3" type="ORF">AB8U03_11825</name>
</gene>